<feature type="chain" id="PRO_5045395255" evidence="1">
    <location>
        <begin position="22"/>
        <end position="102"/>
    </location>
</feature>
<dbReference type="EMBL" id="BSDZ01000080">
    <property type="protein sequence ID" value="GLI69115.1"/>
    <property type="molecule type" value="Genomic_DNA"/>
</dbReference>
<dbReference type="Proteomes" id="UP001165090">
    <property type="component" value="Unassembled WGS sequence"/>
</dbReference>
<protein>
    <submittedName>
        <fullName evidence="2">Uncharacterized protein</fullName>
    </submittedName>
</protein>
<reference evidence="2 3" key="1">
    <citation type="journal article" date="2023" name="IScience">
        <title>Expanded male sex-determining region conserved during the evolution of homothallism in the green alga Volvox.</title>
        <authorList>
            <person name="Yamamoto K."/>
            <person name="Matsuzaki R."/>
            <person name="Mahakham W."/>
            <person name="Heman W."/>
            <person name="Sekimoto H."/>
            <person name="Kawachi M."/>
            <person name="Minakuchi Y."/>
            <person name="Toyoda A."/>
            <person name="Nozaki H."/>
        </authorList>
    </citation>
    <scope>NUCLEOTIDE SEQUENCE [LARGE SCALE GENOMIC DNA]</scope>
    <source>
        <strain evidence="2 3">NIES-4468</strain>
    </source>
</reference>
<feature type="signal peptide" evidence="1">
    <location>
        <begin position="1"/>
        <end position="21"/>
    </location>
</feature>
<gene>
    <name evidence="2" type="ORF">VaNZ11_013666</name>
</gene>
<keyword evidence="1" id="KW-0732">Signal</keyword>
<comment type="caution">
    <text evidence="2">The sequence shown here is derived from an EMBL/GenBank/DDBJ whole genome shotgun (WGS) entry which is preliminary data.</text>
</comment>
<proteinExistence type="predicted"/>
<keyword evidence="3" id="KW-1185">Reference proteome</keyword>
<feature type="non-terminal residue" evidence="2">
    <location>
        <position position="102"/>
    </location>
</feature>
<accession>A0ABQ5SGW6</accession>
<evidence type="ECO:0000313" key="2">
    <source>
        <dbReference type="EMBL" id="GLI69115.1"/>
    </source>
</evidence>
<feature type="non-terminal residue" evidence="2">
    <location>
        <position position="1"/>
    </location>
</feature>
<sequence>KLRSVCFKAVAMGIVLDVSLGGHVPAAAVMAESETLQCAARLDVAKAVTNASGATETCASALLFLAVSALYQCNSSNSNSGFSGILSGLSSEEPSVTAHMTG</sequence>
<evidence type="ECO:0000313" key="3">
    <source>
        <dbReference type="Proteomes" id="UP001165090"/>
    </source>
</evidence>
<name>A0ABQ5SGW6_9CHLO</name>
<organism evidence="2 3">
    <name type="scientific">Volvox africanus</name>
    <dbReference type="NCBI Taxonomy" id="51714"/>
    <lineage>
        <taxon>Eukaryota</taxon>
        <taxon>Viridiplantae</taxon>
        <taxon>Chlorophyta</taxon>
        <taxon>core chlorophytes</taxon>
        <taxon>Chlorophyceae</taxon>
        <taxon>CS clade</taxon>
        <taxon>Chlamydomonadales</taxon>
        <taxon>Volvocaceae</taxon>
        <taxon>Volvox</taxon>
    </lineage>
</organism>
<evidence type="ECO:0000256" key="1">
    <source>
        <dbReference type="SAM" id="SignalP"/>
    </source>
</evidence>